<dbReference type="InterPro" id="IPR027417">
    <property type="entry name" value="P-loop_NTPase"/>
</dbReference>
<feature type="transmembrane region" description="Helical" evidence="2">
    <location>
        <begin position="528"/>
        <end position="548"/>
    </location>
</feature>
<feature type="coiled-coil region" evidence="1">
    <location>
        <begin position="459"/>
        <end position="486"/>
    </location>
</feature>
<feature type="coiled-coil region" evidence="1">
    <location>
        <begin position="808"/>
        <end position="871"/>
    </location>
</feature>
<evidence type="ECO:0000313" key="5">
    <source>
        <dbReference type="Proteomes" id="UP000318288"/>
    </source>
</evidence>
<keyword evidence="2" id="KW-0472">Membrane</keyword>
<reference evidence="4 5" key="1">
    <citation type="submission" date="2019-02" db="EMBL/GenBank/DDBJ databases">
        <title>Deep-cultivation of Planctomycetes and their phenomic and genomic characterization uncovers novel biology.</title>
        <authorList>
            <person name="Wiegand S."/>
            <person name="Jogler M."/>
            <person name="Boedeker C."/>
            <person name="Pinto D."/>
            <person name="Vollmers J."/>
            <person name="Rivas-Marin E."/>
            <person name="Kohn T."/>
            <person name="Peeters S.H."/>
            <person name="Heuer A."/>
            <person name="Rast P."/>
            <person name="Oberbeckmann S."/>
            <person name="Bunk B."/>
            <person name="Jeske O."/>
            <person name="Meyerdierks A."/>
            <person name="Storesund J.E."/>
            <person name="Kallscheuer N."/>
            <person name="Luecker S."/>
            <person name="Lage O.M."/>
            <person name="Pohl T."/>
            <person name="Merkel B.J."/>
            <person name="Hornburger P."/>
            <person name="Mueller R.-W."/>
            <person name="Bruemmer F."/>
            <person name="Labrenz M."/>
            <person name="Spormann A.M."/>
            <person name="Op Den Camp H."/>
            <person name="Overmann J."/>
            <person name="Amann R."/>
            <person name="Jetten M.S.M."/>
            <person name="Mascher T."/>
            <person name="Medema M.H."/>
            <person name="Devos D.P."/>
            <person name="Kaster A.-K."/>
            <person name="Ovreas L."/>
            <person name="Rohde M."/>
            <person name="Galperin M.Y."/>
            <person name="Jogler C."/>
        </authorList>
    </citation>
    <scope>NUCLEOTIDE SEQUENCE [LARGE SCALE GENOMIC DNA]</scope>
    <source>
        <strain evidence="4 5">Poly51</strain>
    </source>
</reference>
<feature type="coiled-coil region" evidence="1">
    <location>
        <begin position="552"/>
        <end position="645"/>
    </location>
</feature>
<dbReference type="InterPro" id="IPR038734">
    <property type="entry name" value="YhaN_AAA"/>
</dbReference>
<dbReference type="SUPFAM" id="SSF52540">
    <property type="entry name" value="P-loop containing nucleoside triphosphate hydrolases"/>
    <property type="match status" value="1"/>
</dbReference>
<dbReference type="Proteomes" id="UP000318288">
    <property type="component" value="Unassembled WGS sequence"/>
</dbReference>
<keyword evidence="2" id="KW-1133">Transmembrane helix</keyword>
<dbReference type="Gene3D" id="3.40.50.300">
    <property type="entry name" value="P-loop containing nucleotide triphosphate hydrolases"/>
    <property type="match status" value="2"/>
</dbReference>
<gene>
    <name evidence="4" type="primary">smc_1</name>
    <name evidence="4" type="ORF">Poly51_07510</name>
</gene>
<evidence type="ECO:0000259" key="3">
    <source>
        <dbReference type="Pfam" id="PF13514"/>
    </source>
</evidence>
<dbReference type="RefSeq" id="WP_146454300.1">
    <property type="nucleotide sequence ID" value="NZ_SJPW01000001.1"/>
</dbReference>
<name>A0A5C6FI39_9BACT</name>
<dbReference type="Pfam" id="PF13514">
    <property type="entry name" value="AAA_27"/>
    <property type="match status" value="1"/>
</dbReference>
<feature type="coiled-coil region" evidence="1">
    <location>
        <begin position="674"/>
        <end position="701"/>
    </location>
</feature>
<keyword evidence="5" id="KW-1185">Reference proteome</keyword>
<evidence type="ECO:0000256" key="2">
    <source>
        <dbReference type="SAM" id="Phobius"/>
    </source>
</evidence>
<comment type="caution">
    <text evidence="4">The sequence shown here is derived from an EMBL/GenBank/DDBJ whole genome shotgun (WGS) entry which is preliminary data.</text>
</comment>
<proteinExistence type="predicted"/>
<feature type="coiled-coil region" evidence="1">
    <location>
        <begin position="338"/>
        <end position="369"/>
    </location>
</feature>
<protein>
    <submittedName>
        <fullName evidence="4">Chromosome partition protein Smc</fullName>
    </submittedName>
</protein>
<keyword evidence="1" id="KW-0175">Coiled coil</keyword>
<feature type="transmembrane region" description="Helical" evidence="2">
    <location>
        <begin position="494"/>
        <end position="516"/>
    </location>
</feature>
<accession>A0A5C6FI39</accession>
<organism evidence="4 5">
    <name type="scientific">Rubripirellula tenax</name>
    <dbReference type="NCBI Taxonomy" id="2528015"/>
    <lineage>
        <taxon>Bacteria</taxon>
        <taxon>Pseudomonadati</taxon>
        <taxon>Planctomycetota</taxon>
        <taxon>Planctomycetia</taxon>
        <taxon>Pirellulales</taxon>
        <taxon>Pirellulaceae</taxon>
        <taxon>Rubripirellula</taxon>
    </lineage>
</organism>
<dbReference type="PANTHER" id="PTHR41259">
    <property type="entry name" value="DOUBLE-STRAND BREAK REPAIR RAD50 ATPASE, PUTATIVE-RELATED"/>
    <property type="match status" value="1"/>
</dbReference>
<evidence type="ECO:0000256" key="1">
    <source>
        <dbReference type="SAM" id="Coils"/>
    </source>
</evidence>
<keyword evidence="2" id="KW-0812">Transmembrane</keyword>
<sequence length="1250" mass="142878">MRIKDIQIDGFGVWTGLSVDSLPDGMTLFYGPNEAGKTTLMQFIRAMFYGFTPDRRDKYLPPVHGGTPGGAIRATGPGGGYQIRRHSQLTDNGVNGQLTVTGQDGLSQGQHRLQSLLGQIDEPIFTNVFAIGMRELQELSTLDDTSAADELYKLSSGLDRVSLVDVLRNLRGGRKALVGKASADDEAEVSKIATLIAKRERLRDEVSQLTRGGRRWSELASQRRSQLQEIEQLTERTGVWEREARSVETATSVHEIWRKRDLIRQQIADREADIHLPDEAPGQLVQIDASMEERRQKLEEIKSKRRAIRDKAEQLPVSRRMLDLQGRIEAASEQATWVEALEEQIERIDDQIEKAKKQLENDAEKLGLDEQDQRSLLEGDSSQLPDLSRQTLSALSDPAKLVREQAFLLKQSRNEGAGHKTRADKLGESLNEVLQRARSTNLQQAIRTQTETVTALKHRIQVGEHLEKLKRHYRELERETVDLTTAEVLPVDRFILLSVPFIAGGMSLIYGFANFFNINWLVSRPDPTWGMLCMLFGSMAMLAFYWGLENGKRSTSLDREDCERQIDTLRRQIREIEGERTSMDSTLPTSGESLELRLRESEQLLAELEASLPTYHNHQAALESYKTARNRASKAAEGLKDARRQWSSTLERLGLSESLSSSSVRKLSEGYETLQASRRRLDELAAEKDQRRRERQSIAKRIESLYLEALEVNEEAARGAADVDEVTEASMANRFKPRTSPLDQLNHLHEELSRQTHWIKRRRELKEQDVQLKRQQSAHHRALERADQQRRALWAKCGVATPEQFYQMVDSKATLAELRKELTDLDKQIRTIVGQHVDYDEVAREIEGATAADLERRWDSLTTRMTETEERVGTLRTSLGELAQEMKHLGDDNRLSVTQLELGCVERRIEAMVRRWQTLGMASCLLEDVCGTFERERQPETLREASSFLGQLTNGKYNRIWTPLGTNQLKIDDADQKALPLEVLSRGTREAVFIALRLSLAAAYARRGVMLPLVLDDVLVNFDRDRAIHAARTLKTFAELGHQVMMFTCHEHIVEIFHDIEVEVRLMPAQGTPGRATILEPEERYEEEVEYEEEEYEEEEEVLEAEPEPEPQPVVVNIEAPKPKPAPVPEPKVETKIIYVERPEPKPVPKPKPQKRVVEYVERVEPMYVEPQRALEPEYIEEEYVEREPAIGWAWFEQEPGRRIEDAEHALAAIARDEWLDAGPDEVPDDVWNRDEHQAKWWNGDKLSNR</sequence>
<evidence type="ECO:0000313" key="4">
    <source>
        <dbReference type="EMBL" id="TWU60475.1"/>
    </source>
</evidence>
<dbReference type="EMBL" id="SJPW01000001">
    <property type="protein sequence ID" value="TWU60475.1"/>
    <property type="molecule type" value="Genomic_DNA"/>
</dbReference>
<dbReference type="PANTHER" id="PTHR41259:SF1">
    <property type="entry name" value="DOUBLE-STRAND BREAK REPAIR RAD50 ATPASE, PUTATIVE-RELATED"/>
    <property type="match status" value="1"/>
</dbReference>
<dbReference type="AlphaFoldDB" id="A0A5C6FI39"/>
<feature type="domain" description="YhaN AAA" evidence="3">
    <location>
        <begin position="1"/>
        <end position="185"/>
    </location>
</feature>
<dbReference type="OrthoDB" id="9764467at2"/>